<proteinExistence type="predicted"/>
<dbReference type="KEGG" id="cbaa:SRAA_1513"/>
<gene>
    <name evidence="1" type="ORF">SRAA_1513</name>
</gene>
<accession>A0A060NIZ4</accession>
<dbReference type="HOGENOM" id="CLU_037503_1_1_4"/>
<protein>
    <submittedName>
        <fullName evidence="1">Uncharacterized protein conserved in bacteria</fullName>
    </submittedName>
</protein>
<reference evidence="1 2" key="1">
    <citation type="journal article" date="2014" name="Nat. Commun.">
        <title>Physiological and genomic features of highly alkaliphilic hydrogen-utilizing Betaproteobacteria from a continental serpentinizing site.</title>
        <authorList>
            <person name="Suzuki S."/>
            <person name="Kuenen J.G."/>
            <person name="Schipper K."/>
            <person name="van der Velde S."/>
            <person name="Ishii S."/>
            <person name="Wu A."/>
            <person name="Sorokin D.Y."/>
            <person name="Tenney A."/>
            <person name="Meng X.Y."/>
            <person name="Morrill P.L."/>
            <person name="Kamagata Y."/>
            <person name="Muyzer G."/>
            <person name="Nealson K.H."/>
        </authorList>
    </citation>
    <scope>NUCLEOTIDE SEQUENCE [LARGE SCALE GENOMIC DNA]</scope>
    <source>
        <strain evidence="1 2">A1</strain>
    </source>
</reference>
<dbReference type="AlphaFoldDB" id="A0A060NIZ4"/>
<sequence>MTQIAHQIDPLPHTPASPAPLHLIVPWASARAPACQNLLPTLALPALQALLSEWSSEPMHTGSEWGLNAPHEAASAAALGWAERPDGCLPLAAWHAAVADTPCAWFSPCHWRATMDGVTLWGVSDLAATDAQALLQALRPLAEADGLQLHFETPTRWRAEGEPLRTLPCASLDRVWQRPLHGWLPERSQTPAARTLQRLQSEAQMLFYTHPAYDRRTESGLLPVNAIWVSGTGALNAAQVQAARGAGVATEPRLREAALAADWPLWVAAWAELEHRLQTDWLPRAHAGAALRLTLCGERNWQTWASPALATAPGQGWLERWRTPLRRRAPAPNPATLLASL</sequence>
<name>A0A060NIZ4_9BURK</name>
<keyword evidence="2" id="KW-1185">Reference proteome</keyword>
<evidence type="ECO:0000313" key="1">
    <source>
        <dbReference type="EMBL" id="BAO81367.1"/>
    </source>
</evidence>
<dbReference type="Proteomes" id="UP000067461">
    <property type="component" value="Chromosome"/>
</dbReference>
<dbReference type="RefSeq" id="WP_052467519.1">
    <property type="nucleotide sequence ID" value="NZ_AP014568.1"/>
</dbReference>
<organism evidence="1 2">
    <name type="scientific">Serpentinimonas raichei</name>
    <dbReference type="NCBI Taxonomy" id="1458425"/>
    <lineage>
        <taxon>Bacteria</taxon>
        <taxon>Pseudomonadati</taxon>
        <taxon>Pseudomonadota</taxon>
        <taxon>Betaproteobacteria</taxon>
        <taxon>Burkholderiales</taxon>
        <taxon>Comamonadaceae</taxon>
        <taxon>Serpentinimonas</taxon>
    </lineage>
</organism>
<dbReference type="EMBL" id="AP014568">
    <property type="protein sequence ID" value="BAO81367.1"/>
    <property type="molecule type" value="Genomic_DNA"/>
</dbReference>
<evidence type="ECO:0000313" key="2">
    <source>
        <dbReference type="Proteomes" id="UP000067461"/>
    </source>
</evidence>
<dbReference type="OrthoDB" id="5295974at2"/>
<dbReference type="STRING" id="1458425.SRAA_1513"/>